<evidence type="ECO:0000313" key="3">
    <source>
        <dbReference type="Proteomes" id="UP001152562"/>
    </source>
</evidence>
<gene>
    <name evidence="2" type="ORF">PIBRA_LOCUS9342</name>
</gene>
<keyword evidence="3" id="KW-1185">Reference proteome</keyword>
<protein>
    <submittedName>
        <fullName evidence="2">Uncharacterized protein</fullName>
    </submittedName>
</protein>
<sequence>MPRQYVAERSAYLSVRPSPTRACLAMPVCAIRLCGSPPTRPAIFRMQRVHRPEQWYTTDMLARPWAVPALSYFDFSLAAVARASERTESVLEVRELNERVVENVDENDDPRPKPSVVR</sequence>
<dbReference type="Proteomes" id="UP001152562">
    <property type="component" value="Unassembled WGS sequence"/>
</dbReference>
<evidence type="ECO:0000313" key="2">
    <source>
        <dbReference type="EMBL" id="CAH4033011.1"/>
    </source>
</evidence>
<organism evidence="2 3">
    <name type="scientific">Pieris brassicae</name>
    <name type="common">White butterfly</name>
    <name type="synonym">Large white butterfly</name>
    <dbReference type="NCBI Taxonomy" id="7116"/>
    <lineage>
        <taxon>Eukaryota</taxon>
        <taxon>Metazoa</taxon>
        <taxon>Ecdysozoa</taxon>
        <taxon>Arthropoda</taxon>
        <taxon>Hexapoda</taxon>
        <taxon>Insecta</taxon>
        <taxon>Pterygota</taxon>
        <taxon>Neoptera</taxon>
        <taxon>Endopterygota</taxon>
        <taxon>Lepidoptera</taxon>
        <taxon>Glossata</taxon>
        <taxon>Ditrysia</taxon>
        <taxon>Papilionoidea</taxon>
        <taxon>Pieridae</taxon>
        <taxon>Pierinae</taxon>
        <taxon>Pieris</taxon>
    </lineage>
</organism>
<proteinExistence type="predicted"/>
<evidence type="ECO:0000256" key="1">
    <source>
        <dbReference type="SAM" id="MobiDB-lite"/>
    </source>
</evidence>
<dbReference type="EMBL" id="CALOZG010000029">
    <property type="protein sequence ID" value="CAH4033011.1"/>
    <property type="molecule type" value="Genomic_DNA"/>
</dbReference>
<dbReference type="AlphaFoldDB" id="A0A9P0XFH2"/>
<name>A0A9P0XFH2_PIEBR</name>
<accession>A0A9P0XFH2</accession>
<reference evidence="2" key="1">
    <citation type="submission" date="2022-05" db="EMBL/GenBank/DDBJ databases">
        <authorList>
            <person name="Okamura Y."/>
        </authorList>
    </citation>
    <scope>NUCLEOTIDE SEQUENCE</scope>
</reference>
<comment type="caution">
    <text evidence="2">The sequence shown here is derived from an EMBL/GenBank/DDBJ whole genome shotgun (WGS) entry which is preliminary data.</text>
</comment>
<feature type="region of interest" description="Disordered" evidence="1">
    <location>
        <begin position="99"/>
        <end position="118"/>
    </location>
</feature>